<evidence type="ECO:0000259" key="8">
    <source>
        <dbReference type="PROSITE" id="PS50240"/>
    </source>
</evidence>
<dbReference type="Pfam" id="PF00089">
    <property type="entry name" value="Trypsin"/>
    <property type="match status" value="1"/>
</dbReference>
<keyword evidence="4" id="KW-0720">Serine protease</keyword>
<keyword evidence="5" id="KW-1015">Disulfide bond</keyword>
<organism evidence="9 10">
    <name type="scientific">Saguinus oedipus</name>
    <name type="common">Cotton-top tamarin</name>
    <name type="synonym">Oedipomidas oedipus</name>
    <dbReference type="NCBI Taxonomy" id="9490"/>
    <lineage>
        <taxon>Eukaryota</taxon>
        <taxon>Metazoa</taxon>
        <taxon>Chordata</taxon>
        <taxon>Craniata</taxon>
        <taxon>Vertebrata</taxon>
        <taxon>Euteleostomi</taxon>
        <taxon>Mammalia</taxon>
        <taxon>Eutheria</taxon>
        <taxon>Euarchontoglires</taxon>
        <taxon>Primates</taxon>
        <taxon>Haplorrhini</taxon>
        <taxon>Platyrrhini</taxon>
        <taxon>Cebidae</taxon>
        <taxon>Callitrichinae</taxon>
        <taxon>Saguinus</taxon>
    </lineage>
</organism>
<keyword evidence="3" id="KW-0378">Hydrolase</keyword>
<reference evidence="9 10" key="1">
    <citation type="submission" date="2023-05" db="EMBL/GenBank/DDBJ databases">
        <title>B98-5 Cell Line De Novo Hybrid Assembly: An Optical Mapping Approach.</title>
        <authorList>
            <person name="Kananen K."/>
            <person name="Auerbach J.A."/>
            <person name="Kautto E."/>
            <person name="Blachly J.S."/>
        </authorList>
    </citation>
    <scope>NUCLEOTIDE SEQUENCE [LARGE SCALE GENOMIC DNA]</scope>
    <source>
        <strain evidence="9">B95-8</strain>
        <tissue evidence="9">Cell line</tissue>
    </source>
</reference>
<keyword evidence="10" id="KW-1185">Reference proteome</keyword>
<dbReference type="PROSITE" id="PS00135">
    <property type="entry name" value="TRYPSIN_SER"/>
    <property type="match status" value="1"/>
</dbReference>
<protein>
    <submittedName>
        <fullName evidence="9">Tryptase alpha/beta-1</fullName>
    </submittedName>
</protein>
<keyword evidence="6" id="KW-0325">Glycoprotein</keyword>
<comment type="caution">
    <text evidence="9">The sequence shown here is derived from an EMBL/GenBank/DDBJ whole genome shotgun (WGS) entry which is preliminary data.</text>
</comment>
<dbReference type="InterPro" id="IPR033116">
    <property type="entry name" value="TRYPSIN_SER"/>
</dbReference>
<keyword evidence="1" id="KW-0645">Protease</keyword>
<keyword evidence="2" id="KW-0732">Signal</keyword>
<dbReference type="Gene3D" id="2.40.10.10">
    <property type="entry name" value="Trypsin-like serine proteases"/>
    <property type="match status" value="1"/>
</dbReference>
<dbReference type="PANTHER" id="PTHR24253:SF144">
    <property type="entry name" value="CHYMOTRYPSIN-LIKE PROTEASE CTRL-1-RELATED"/>
    <property type="match status" value="1"/>
</dbReference>
<feature type="compositionally biased region" description="Pro residues" evidence="7">
    <location>
        <begin position="10"/>
        <end position="22"/>
    </location>
</feature>
<name>A0ABQ9UJM5_SAGOE</name>
<feature type="domain" description="Peptidase S1" evidence="8">
    <location>
        <begin position="1"/>
        <end position="129"/>
    </location>
</feature>
<evidence type="ECO:0000256" key="6">
    <source>
        <dbReference type="ARBA" id="ARBA00023180"/>
    </source>
</evidence>
<evidence type="ECO:0000256" key="4">
    <source>
        <dbReference type="ARBA" id="ARBA00022825"/>
    </source>
</evidence>
<dbReference type="InterPro" id="IPR009003">
    <property type="entry name" value="Peptidase_S1_PA"/>
</dbReference>
<sequence>MAAKFTQWPPSAPAQAPPPVPSTVHLPPPYPLREVEVPIVENHLCDAEYHTGLYMGDSVHIVQDSMLCAGNEEHDSCQGDSGGPLVCKVNDTWRQACVVSWGEGCVQPNQSGIYTHVNYYLDWIHQYVPKKP</sequence>
<dbReference type="EMBL" id="JASSZA010000011">
    <property type="protein sequence ID" value="KAK2097243.1"/>
    <property type="molecule type" value="Genomic_DNA"/>
</dbReference>
<evidence type="ECO:0000256" key="3">
    <source>
        <dbReference type="ARBA" id="ARBA00022801"/>
    </source>
</evidence>
<dbReference type="Proteomes" id="UP001266305">
    <property type="component" value="Unassembled WGS sequence"/>
</dbReference>
<accession>A0ABQ9UJM5</accession>
<evidence type="ECO:0000256" key="1">
    <source>
        <dbReference type="ARBA" id="ARBA00022670"/>
    </source>
</evidence>
<evidence type="ECO:0000313" key="10">
    <source>
        <dbReference type="Proteomes" id="UP001266305"/>
    </source>
</evidence>
<evidence type="ECO:0000256" key="5">
    <source>
        <dbReference type="ARBA" id="ARBA00023157"/>
    </source>
</evidence>
<evidence type="ECO:0000313" key="9">
    <source>
        <dbReference type="EMBL" id="KAK2097243.1"/>
    </source>
</evidence>
<dbReference type="PROSITE" id="PS50240">
    <property type="entry name" value="TRYPSIN_DOM"/>
    <property type="match status" value="1"/>
</dbReference>
<dbReference type="PANTHER" id="PTHR24253">
    <property type="entry name" value="TRANSMEMBRANE PROTEASE SERINE"/>
    <property type="match status" value="1"/>
</dbReference>
<dbReference type="InterPro" id="IPR001254">
    <property type="entry name" value="Trypsin_dom"/>
</dbReference>
<proteinExistence type="predicted"/>
<evidence type="ECO:0000256" key="2">
    <source>
        <dbReference type="ARBA" id="ARBA00022729"/>
    </source>
</evidence>
<dbReference type="InterPro" id="IPR043504">
    <property type="entry name" value="Peptidase_S1_PA_chymotrypsin"/>
</dbReference>
<feature type="region of interest" description="Disordered" evidence="7">
    <location>
        <begin position="1"/>
        <end position="22"/>
    </location>
</feature>
<dbReference type="SUPFAM" id="SSF50494">
    <property type="entry name" value="Trypsin-like serine proteases"/>
    <property type="match status" value="1"/>
</dbReference>
<evidence type="ECO:0000256" key="7">
    <source>
        <dbReference type="SAM" id="MobiDB-lite"/>
    </source>
</evidence>
<dbReference type="SMART" id="SM00020">
    <property type="entry name" value="Tryp_SPc"/>
    <property type="match status" value="1"/>
</dbReference>
<gene>
    <name evidence="9" type="primary">TPSAB1_2</name>
    <name evidence="9" type="ORF">P7K49_022694</name>
</gene>